<evidence type="ECO:0000256" key="1">
    <source>
        <dbReference type="ARBA" id="ARBA00022490"/>
    </source>
</evidence>
<dbReference type="EMBL" id="JAGIXG020000007">
    <property type="protein sequence ID" value="KAI6783477.1"/>
    <property type="molecule type" value="Genomic_DNA"/>
</dbReference>
<dbReference type="InterPro" id="IPR002075">
    <property type="entry name" value="NTF2_dom"/>
</dbReference>
<keyword evidence="1 4" id="KW-0963">Cytoplasm</keyword>
<dbReference type="FunFam" id="3.10.450.50:FF:000005">
    <property type="entry name" value="Nuclear transport factor 2"/>
    <property type="match status" value="1"/>
</dbReference>
<sequence>MAANFEEVAKQFVQFYYETFDSDRTQLGNLYREQSMLTFESSSVLGAGNIVEKLVSLPFQKVKHEIATLDAQPGIGDGSVIILVTGALKVDEEERPMNYTQTFQLAATPDKQYFVYNDIFKLIY</sequence>
<dbReference type="InterPro" id="IPR045875">
    <property type="entry name" value="NTF2"/>
</dbReference>
<evidence type="ECO:0000313" key="6">
    <source>
        <dbReference type="EMBL" id="KAI6783477.1"/>
    </source>
</evidence>
<comment type="caution">
    <text evidence="6">The sequence shown here is derived from an EMBL/GenBank/DDBJ whole genome shotgun (WGS) entry which is preliminary data.</text>
</comment>
<organism evidence="6 7">
    <name type="scientific">Emericellopsis cladophorae</name>
    <dbReference type="NCBI Taxonomy" id="2686198"/>
    <lineage>
        <taxon>Eukaryota</taxon>
        <taxon>Fungi</taxon>
        <taxon>Dikarya</taxon>
        <taxon>Ascomycota</taxon>
        <taxon>Pezizomycotina</taxon>
        <taxon>Sordariomycetes</taxon>
        <taxon>Hypocreomycetidae</taxon>
        <taxon>Hypocreales</taxon>
        <taxon>Bionectriaceae</taxon>
        <taxon>Emericellopsis</taxon>
    </lineage>
</organism>
<dbReference type="Gene3D" id="3.10.450.50">
    <property type="match status" value="1"/>
</dbReference>
<dbReference type="AlphaFoldDB" id="A0A9P9Y4R2"/>
<dbReference type="InterPro" id="IPR018222">
    <property type="entry name" value="Nuclear_transport_factor_2_euk"/>
</dbReference>
<dbReference type="InterPro" id="IPR032710">
    <property type="entry name" value="NTF2-like_dom_sf"/>
</dbReference>
<dbReference type="SUPFAM" id="SSF54427">
    <property type="entry name" value="NTF2-like"/>
    <property type="match status" value="1"/>
</dbReference>
<dbReference type="GO" id="GO:0051028">
    <property type="term" value="P:mRNA transport"/>
    <property type="evidence" value="ECO:0007669"/>
    <property type="project" value="UniProtKB-UniRule"/>
</dbReference>
<dbReference type="PANTHER" id="PTHR12612">
    <property type="entry name" value="NUCLEAR TRANSPORT FACTOR 2"/>
    <property type="match status" value="1"/>
</dbReference>
<dbReference type="RefSeq" id="XP_051364333.1">
    <property type="nucleotide sequence ID" value="XM_051503932.1"/>
</dbReference>
<feature type="domain" description="NTF2" evidence="5">
    <location>
        <begin position="8"/>
        <end position="122"/>
    </location>
</feature>
<dbReference type="OrthoDB" id="6507044at2759"/>
<reference evidence="6" key="2">
    <citation type="submission" date="2022-07" db="EMBL/GenBank/DDBJ databases">
        <authorList>
            <person name="Goncalves M.F.M."/>
            <person name="Hilario S."/>
            <person name="Van De Peer Y."/>
            <person name="Esteves A.C."/>
            <person name="Alves A."/>
        </authorList>
    </citation>
    <scope>NUCLEOTIDE SEQUENCE</scope>
    <source>
        <strain evidence="6">MUM 19.33</strain>
    </source>
</reference>
<keyword evidence="7" id="KW-1185">Reference proteome</keyword>
<evidence type="ECO:0000259" key="5">
    <source>
        <dbReference type="PROSITE" id="PS50177"/>
    </source>
</evidence>
<reference evidence="6" key="1">
    <citation type="journal article" date="2021" name="J Fungi (Basel)">
        <title>Genomic and Metabolomic Analyses of the Marine Fungus Emericellopsis cladophorae: Insights into Saltwater Adaptability Mechanisms and Its Biosynthetic Potential.</title>
        <authorList>
            <person name="Goncalves M.F.M."/>
            <person name="Hilario S."/>
            <person name="Van de Peer Y."/>
            <person name="Esteves A.C."/>
            <person name="Alves A."/>
        </authorList>
    </citation>
    <scope>NUCLEOTIDE SEQUENCE</scope>
    <source>
        <strain evidence="6">MUM 19.33</strain>
    </source>
</reference>
<dbReference type="GeneID" id="75831989"/>
<name>A0A9P9Y4R2_9HYPO</name>
<evidence type="ECO:0000256" key="2">
    <source>
        <dbReference type="ARBA" id="ARBA00026247"/>
    </source>
</evidence>
<protein>
    <recommendedName>
        <fullName evidence="2 4">Nuclear transport factor 2</fullName>
        <shortName evidence="4">NTF-2</shortName>
    </recommendedName>
</protein>
<evidence type="ECO:0000256" key="3">
    <source>
        <dbReference type="ARBA" id="ARBA00053082"/>
    </source>
</evidence>
<gene>
    <name evidence="6" type="ORF">J7T54_005506</name>
</gene>
<dbReference type="Pfam" id="PF02136">
    <property type="entry name" value="NTF2"/>
    <property type="match status" value="1"/>
</dbReference>
<dbReference type="PROSITE" id="PS50177">
    <property type="entry name" value="NTF2_DOMAIN"/>
    <property type="match status" value="1"/>
</dbReference>
<dbReference type="CDD" id="cd00780">
    <property type="entry name" value="NTF2"/>
    <property type="match status" value="1"/>
</dbReference>
<keyword evidence="4" id="KW-0653">Protein transport</keyword>
<comment type="function">
    <text evidence="4">Has a role in nuclear-cytoplasmic transport of proteins and mRNAs.</text>
</comment>
<keyword evidence="4" id="KW-0539">Nucleus</keyword>
<comment type="function">
    <text evidence="3">Facilitates protein transport into the nucleus. Could be part of a multicomponent system of cytosolic factors that assemble at the pore complex during nuclear import.</text>
</comment>
<dbReference type="GO" id="GO:0005737">
    <property type="term" value="C:cytoplasm"/>
    <property type="evidence" value="ECO:0007669"/>
    <property type="project" value="UniProtKB-SubCell"/>
</dbReference>
<dbReference type="GO" id="GO:0005635">
    <property type="term" value="C:nuclear envelope"/>
    <property type="evidence" value="ECO:0007669"/>
    <property type="project" value="UniProtKB-ARBA"/>
</dbReference>
<keyword evidence="4" id="KW-0813">Transport</keyword>
<dbReference type="GO" id="GO:0006606">
    <property type="term" value="P:protein import into nucleus"/>
    <property type="evidence" value="ECO:0007669"/>
    <property type="project" value="UniProtKB-ARBA"/>
</dbReference>
<comment type="subcellular location">
    <subcellularLocation>
        <location evidence="4">Cytoplasm</location>
    </subcellularLocation>
    <subcellularLocation>
        <location evidence="4">Nucleus</location>
    </subcellularLocation>
</comment>
<accession>A0A9P9Y4R2</accession>
<proteinExistence type="predicted"/>
<evidence type="ECO:0000256" key="4">
    <source>
        <dbReference type="RuleBase" id="RU369002"/>
    </source>
</evidence>
<dbReference type="Proteomes" id="UP001055219">
    <property type="component" value="Unassembled WGS sequence"/>
</dbReference>
<evidence type="ECO:0000313" key="7">
    <source>
        <dbReference type="Proteomes" id="UP001055219"/>
    </source>
</evidence>